<reference evidence="2 3" key="1">
    <citation type="journal article" date="2015" name="Microbiome">
        <title>Genomic resolution of linkages in carbon, nitrogen, and sulfur cycling among widespread estuary sediment bacteria.</title>
        <authorList>
            <person name="Baker B.J."/>
            <person name="Lazar C.S."/>
            <person name="Teske A.P."/>
            <person name="Dick G.J."/>
        </authorList>
    </citation>
    <scope>NUCLEOTIDE SEQUENCE [LARGE SCALE GENOMIC DNA]</scope>
    <source>
        <strain evidence="2">SM23_60</strain>
    </source>
</reference>
<gene>
    <name evidence="2" type="ORF">AMJ87_13905</name>
</gene>
<dbReference type="Proteomes" id="UP000051096">
    <property type="component" value="Unassembled WGS sequence"/>
</dbReference>
<accession>A0A0S8G270</accession>
<feature type="chain" id="PRO_5006646642" evidence="1">
    <location>
        <begin position="20"/>
        <end position="84"/>
    </location>
</feature>
<comment type="caution">
    <text evidence="2">The sequence shown here is derived from an EMBL/GenBank/DDBJ whole genome shotgun (WGS) entry which is preliminary data.</text>
</comment>
<protein>
    <submittedName>
        <fullName evidence="2">Uncharacterized protein</fullName>
    </submittedName>
</protein>
<evidence type="ECO:0000256" key="1">
    <source>
        <dbReference type="SAM" id="SignalP"/>
    </source>
</evidence>
<organism evidence="2 3">
    <name type="scientific">candidate division WOR_3 bacterium SM23_60</name>
    <dbReference type="NCBI Taxonomy" id="1703780"/>
    <lineage>
        <taxon>Bacteria</taxon>
        <taxon>Bacteria division WOR-3</taxon>
    </lineage>
</organism>
<name>A0A0S8G270_UNCW3</name>
<feature type="signal peptide" evidence="1">
    <location>
        <begin position="1"/>
        <end position="19"/>
    </location>
</feature>
<evidence type="ECO:0000313" key="3">
    <source>
        <dbReference type="Proteomes" id="UP000051096"/>
    </source>
</evidence>
<sequence>MRRTLLVLILIAGPFIANAAQVYIWNYDQLDTFYDSQIGTTIDCVYWLEQTLSDNGHTVQTGTTLPADLSSYDVVFVTLGWYRT</sequence>
<dbReference type="AlphaFoldDB" id="A0A0S8G270"/>
<dbReference type="EMBL" id="LJUO01000239">
    <property type="protein sequence ID" value="KPK67127.1"/>
    <property type="molecule type" value="Genomic_DNA"/>
</dbReference>
<evidence type="ECO:0000313" key="2">
    <source>
        <dbReference type="EMBL" id="KPK67127.1"/>
    </source>
</evidence>
<keyword evidence="1" id="KW-0732">Signal</keyword>
<proteinExistence type="predicted"/>